<comment type="caution">
    <text evidence="2">The sequence shown here is derived from an EMBL/GenBank/DDBJ whole genome shotgun (WGS) entry which is preliminary data.</text>
</comment>
<dbReference type="RefSeq" id="WP_266337451.1">
    <property type="nucleotide sequence ID" value="NZ_JAPKNK010000002.1"/>
</dbReference>
<sequence length="85" mass="9396">MASIRFGKKAISLPRSRTARVAIGGGFLLGGVLGFLPVLGFWMVPVGLVVLSHDFPRVRRLRRQSEVAILRRWAHFRNKGTAAAK</sequence>
<keyword evidence="1" id="KW-1133">Transmembrane helix</keyword>
<organism evidence="2 3">
    <name type="scientific">Kaistia nematophila</name>
    <dbReference type="NCBI Taxonomy" id="2994654"/>
    <lineage>
        <taxon>Bacteria</taxon>
        <taxon>Pseudomonadati</taxon>
        <taxon>Pseudomonadota</taxon>
        <taxon>Alphaproteobacteria</taxon>
        <taxon>Hyphomicrobiales</taxon>
        <taxon>Kaistiaceae</taxon>
        <taxon>Kaistia</taxon>
    </lineage>
</organism>
<keyword evidence="1" id="KW-0472">Membrane</keyword>
<gene>
    <name evidence="2" type="ORF">OSH07_04630</name>
</gene>
<feature type="transmembrane region" description="Helical" evidence="1">
    <location>
        <begin position="21"/>
        <end position="44"/>
    </location>
</feature>
<accession>A0A9X3DZ08</accession>
<dbReference type="Proteomes" id="UP001144805">
    <property type="component" value="Unassembled WGS sequence"/>
</dbReference>
<dbReference type="EMBL" id="JAPKNK010000002">
    <property type="protein sequence ID" value="MCX5568470.1"/>
    <property type="molecule type" value="Genomic_DNA"/>
</dbReference>
<keyword evidence="3" id="KW-1185">Reference proteome</keyword>
<evidence type="ECO:0000313" key="3">
    <source>
        <dbReference type="Proteomes" id="UP001144805"/>
    </source>
</evidence>
<evidence type="ECO:0000313" key="2">
    <source>
        <dbReference type="EMBL" id="MCX5568470.1"/>
    </source>
</evidence>
<protein>
    <submittedName>
        <fullName evidence="2">Uncharacterized protein</fullName>
    </submittedName>
</protein>
<keyword evidence="1" id="KW-0812">Transmembrane</keyword>
<dbReference type="AlphaFoldDB" id="A0A9X3DZ08"/>
<proteinExistence type="predicted"/>
<reference evidence="2" key="1">
    <citation type="submission" date="2022-11" db="EMBL/GenBank/DDBJ databases">
        <title>Biodiversity and phylogenetic relationships of bacteria.</title>
        <authorList>
            <person name="Machado R.A.R."/>
            <person name="Bhat A."/>
            <person name="Loulou A."/>
            <person name="Kallel S."/>
        </authorList>
    </citation>
    <scope>NUCLEOTIDE SEQUENCE</scope>
    <source>
        <strain evidence="2">K-TC2</strain>
    </source>
</reference>
<evidence type="ECO:0000256" key="1">
    <source>
        <dbReference type="SAM" id="Phobius"/>
    </source>
</evidence>
<name>A0A9X3DZ08_9HYPH</name>